<name>A0A0M3JNF5_ANISI</name>
<reference evidence="3" key="1">
    <citation type="submission" date="2017-02" db="UniProtKB">
        <authorList>
            <consortium name="WormBaseParasite"/>
        </authorList>
    </citation>
    <scope>IDENTIFICATION</scope>
</reference>
<sequence>MTWLDYAIVECSELNYPFKFIDWQLKLEDGAEEGDEECLLVRIIRLIDKFYEL</sequence>
<keyword evidence="2" id="KW-1185">Reference proteome</keyword>
<proteinExistence type="predicted"/>
<evidence type="ECO:0000313" key="3">
    <source>
        <dbReference type="WBParaSite" id="ASIM_0000919501-mRNA-1"/>
    </source>
</evidence>
<evidence type="ECO:0000313" key="1">
    <source>
        <dbReference type="EMBL" id="VDK35398.1"/>
    </source>
</evidence>
<dbReference type="AlphaFoldDB" id="A0A0M3JNF5"/>
<organism evidence="3">
    <name type="scientific">Anisakis simplex</name>
    <name type="common">Herring worm</name>
    <dbReference type="NCBI Taxonomy" id="6269"/>
    <lineage>
        <taxon>Eukaryota</taxon>
        <taxon>Metazoa</taxon>
        <taxon>Ecdysozoa</taxon>
        <taxon>Nematoda</taxon>
        <taxon>Chromadorea</taxon>
        <taxon>Rhabditida</taxon>
        <taxon>Spirurina</taxon>
        <taxon>Ascaridomorpha</taxon>
        <taxon>Ascaridoidea</taxon>
        <taxon>Anisakidae</taxon>
        <taxon>Anisakis</taxon>
        <taxon>Anisakis simplex complex</taxon>
    </lineage>
</organism>
<reference evidence="1 2" key="2">
    <citation type="submission" date="2018-11" db="EMBL/GenBank/DDBJ databases">
        <authorList>
            <consortium name="Pathogen Informatics"/>
        </authorList>
    </citation>
    <scope>NUCLEOTIDE SEQUENCE [LARGE SCALE GENOMIC DNA]</scope>
</reference>
<gene>
    <name evidence="1" type="ORF">ASIM_LOCUS8938</name>
</gene>
<accession>A0A0M3JNF5</accession>
<dbReference type="WBParaSite" id="ASIM_0000919501-mRNA-1">
    <property type="protein sequence ID" value="ASIM_0000919501-mRNA-1"/>
    <property type="gene ID" value="ASIM_0000919501"/>
</dbReference>
<dbReference type="EMBL" id="UYRR01025718">
    <property type="protein sequence ID" value="VDK35398.1"/>
    <property type="molecule type" value="Genomic_DNA"/>
</dbReference>
<protein>
    <submittedName>
        <fullName evidence="1 3">Uncharacterized protein</fullName>
    </submittedName>
</protein>
<evidence type="ECO:0000313" key="2">
    <source>
        <dbReference type="Proteomes" id="UP000267096"/>
    </source>
</evidence>
<dbReference type="Proteomes" id="UP000267096">
    <property type="component" value="Unassembled WGS sequence"/>
</dbReference>